<name>A0ABV8NEM2_9ACTN</name>
<organism evidence="1 2">
    <name type="scientific">Streptomyces flavovirens</name>
    <dbReference type="NCBI Taxonomy" id="52258"/>
    <lineage>
        <taxon>Bacteria</taxon>
        <taxon>Bacillati</taxon>
        <taxon>Actinomycetota</taxon>
        <taxon>Actinomycetes</taxon>
        <taxon>Kitasatosporales</taxon>
        <taxon>Streptomycetaceae</taxon>
        <taxon>Streptomyces</taxon>
    </lineage>
</organism>
<dbReference type="Proteomes" id="UP001595871">
    <property type="component" value="Unassembled WGS sequence"/>
</dbReference>
<proteinExistence type="predicted"/>
<sequence length="156" mass="15877">MSGTNGSVAIARPDNEYDVLCDDVGQFLRRYTTEDGAPVTTDTELDGVTGYTPTGTVRRCEDTVAAANPVIDSTVQRQTGAGTLTIAAGARSVTVNVYAGAPTVAIGGGTAVALPAGTSLTWAVDRGGDTGETLQDAFVFTGAAGHDFIACSTREV</sequence>
<protein>
    <submittedName>
        <fullName evidence="1">Uncharacterized protein</fullName>
    </submittedName>
</protein>
<comment type="caution">
    <text evidence="1">The sequence shown here is derived from an EMBL/GenBank/DDBJ whole genome shotgun (WGS) entry which is preliminary data.</text>
</comment>
<accession>A0ABV8NEM2</accession>
<reference evidence="2" key="1">
    <citation type="journal article" date="2019" name="Int. J. Syst. Evol. Microbiol.">
        <title>The Global Catalogue of Microorganisms (GCM) 10K type strain sequencing project: providing services to taxonomists for standard genome sequencing and annotation.</title>
        <authorList>
            <consortium name="The Broad Institute Genomics Platform"/>
            <consortium name="The Broad Institute Genome Sequencing Center for Infectious Disease"/>
            <person name="Wu L."/>
            <person name="Ma J."/>
        </authorList>
    </citation>
    <scope>NUCLEOTIDE SEQUENCE [LARGE SCALE GENOMIC DNA]</scope>
    <source>
        <strain evidence="2">CCM 3243</strain>
    </source>
</reference>
<dbReference type="RefSeq" id="WP_200693852.1">
    <property type="nucleotide sequence ID" value="NZ_BAAAYA010000005.1"/>
</dbReference>
<evidence type="ECO:0000313" key="1">
    <source>
        <dbReference type="EMBL" id="MFC4190424.1"/>
    </source>
</evidence>
<dbReference type="EMBL" id="JBHSCF010000055">
    <property type="protein sequence ID" value="MFC4190424.1"/>
    <property type="molecule type" value="Genomic_DNA"/>
</dbReference>
<keyword evidence="2" id="KW-1185">Reference proteome</keyword>
<evidence type="ECO:0000313" key="2">
    <source>
        <dbReference type="Proteomes" id="UP001595871"/>
    </source>
</evidence>
<gene>
    <name evidence="1" type="ORF">ACFO3R_29205</name>
</gene>